<dbReference type="SUPFAM" id="SSF53822">
    <property type="entry name" value="Periplasmic binding protein-like I"/>
    <property type="match status" value="1"/>
</dbReference>
<dbReference type="PANTHER" id="PTHR10519:SF46">
    <property type="entry name" value="METABOTROPIC GABA-B RECEPTOR SUBTYPE 3, ISOFORM A"/>
    <property type="match status" value="1"/>
</dbReference>
<evidence type="ECO:0000313" key="11">
    <source>
        <dbReference type="RefSeq" id="XP_034243019.1"/>
    </source>
</evidence>
<keyword evidence="2" id="KW-0812">Transmembrane</keyword>
<comment type="subcellular location">
    <subcellularLocation>
        <location evidence="1">Membrane</location>
    </subcellularLocation>
</comment>
<protein>
    <submittedName>
        <fullName evidence="11">Uncharacterized protein LOC117646285</fullName>
    </submittedName>
</protein>
<dbReference type="InParanoid" id="A0A6P8ZNV6"/>
<dbReference type="Pfam" id="PF01094">
    <property type="entry name" value="ANF_receptor"/>
    <property type="match status" value="1"/>
</dbReference>
<dbReference type="Gene3D" id="3.40.50.2300">
    <property type="match status" value="1"/>
</dbReference>
<keyword evidence="5" id="KW-0472">Membrane</keyword>
<evidence type="ECO:0000256" key="2">
    <source>
        <dbReference type="ARBA" id="ARBA00022692"/>
    </source>
</evidence>
<evidence type="ECO:0000313" key="10">
    <source>
        <dbReference type="Proteomes" id="UP000515158"/>
    </source>
</evidence>
<keyword evidence="6" id="KW-0675">Receptor</keyword>
<dbReference type="AlphaFoldDB" id="A0A6P8ZNV6"/>
<keyword evidence="7" id="KW-0325">Glycoprotein</keyword>
<accession>A0A6P8ZNV6</accession>
<name>A0A6P8ZNV6_THRPL</name>
<dbReference type="PANTHER" id="PTHR10519">
    <property type="entry name" value="GABA-B RECEPTOR"/>
    <property type="match status" value="1"/>
</dbReference>
<dbReference type="OrthoDB" id="411630at2759"/>
<dbReference type="InterPro" id="IPR028082">
    <property type="entry name" value="Peripla_BP_I"/>
</dbReference>
<reference evidence="11" key="1">
    <citation type="submission" date="2025-08" db="UniProtKB">
        <authorList>
            <consortium name="RefSeq"/>
        </authorList>
    </citation>
    <scope>IDENTIFICATION</scope>
    <source>
        <tissue evidence="11">Total insect</tissue>
    </source>
</reference>
<sequence length="153" mass="17172">MWRHCNCPPLVQVGQEARPQASAVVRGPRRETYDNRVTILGLFELTMHGVDRPHGRSELAAAKMAVNRINQLGLIKGYTLQLIYNDTKCDPGAGVDAFFHALYALRSRLTLLLGSACEDVSESVAKVVPYWNIVQTLNTVLLRKIKKIPRQFN</sequence>
<dbReference type="InterPro" id="IPR001828">
    <property type="entry name" value="ANF_lig-bd_rcpt"/>
</dbReference>
<dbReference type="InterPro" id="IPR002455">
    <property type="entry name" value="GPCR3_GABA-B"/>
</dbReference>
<evidence type="ECO:0000256" key="7">
    <source>
        <dbReference type="ARBA" id="ARBA00023180"/>
    </source>
</evidence>
<dbReference type="RefSeq" id="XP_034243019.1">
    <property type="nucleotide sequence ID" value="XM_034387128.1"/>
</dbReference>
<keyword evidence="8" id="KW-0807">Transducer</keyword>
<proteinExistence type="predicted"/>
<evidence type="ECO:0000256" key="6">
    <source>
        <dbReference type="ARBA" id="ARBA00023170"/>
    </source>
</evidence>
<dbReference type="GO" id="GO:0038039">
    <property type="term" value="C:G protein-coupled receptor heterodimeric complex"/>
    <property type="evidence" value="ECO:0007669"/>
    <property type="project" value="TreeGrafter"/>
</dbReference>
<dbReference type="KEGG" id="tpal:117646285"/>
<gene>
    <name evidence="11" type="primary">LOC117646285</name>
</gene>
<evidence type="ECO:0000256" key="4">
    <source>
        <dbReference type="ARBA" id="ARBA00023040"/>
    </source>
</evidence>
<evidence type="ECO:0000256" key="3">
    <source>
        <dbReference type="ARBA" id="ARBA00022989"/>
    </source>
</evidence>
<dbReference type="GO" id="GO:0004965">
    <property type="term" value="F:G protein-coupled GABA receptor activity"/>
    <property type="evidence" value="ECO:0007669"/>
    <property type="project" value="InterPro"/>
</dbReference>
<evidence type="ECO:0000256" key="5">
    <source>
        <dbReference type="ARBA" id="ARBA00023136"/>
    </source>
</evidence>
<evidence type="ECO:0000259" key="9">
    <source>
        <dbReference type="Pfam" id="PF01094"/>
    </source>
</evidence>
<dbReference type="GO" id="GO:0007214">
    <property type="term" value="P:gamma-aminobutyric acid signaling pathway"/>
    <property type="evidence" value="ECO:0007669"/>
    <property type="project" value="TreeGrafter"/>
</dbReference>
<keyword evidence="4" id="KW-0297">G-protein coupled receptor</keyword>
<dbReference type="Proteomes" id="UP000515158">
    <property type="component" value="Unplaced"/>
</dbReference>
<dbReference type="GeneID" id="117646285"/>
<keyword evidence="10" id="KW-1185">Reference proteome</keyword>
<evidence type="ECO:0000256" key="8">
    <source>
        <dbReference type="ARBA" id="ARBA00023224"/>
    </source>
</evidence>
<evidence type="ECO:0000256" key="1">
    <source>
        <dbReference type="ARBA" id="ARBA00004370"/>
    </source>
</evidence>
<keyword evidence="3" id="KW-1133">Transmembrane helix</keyword>
<organism evidence="11">
    <name type="scientific">Thrips palmi</name>
    <name type="common">Melon thrips</name>
    <dbReference type="NCBI Taxonomy" id="161013"/>
    <lineage>
        <taxon>Eukaryota</taxon>
        <taxon>Metazoa</taxon>
        <taxon>Ecdysozoa</taxon>
        <taxon>Arthropoda</taxon>
        <taxon>Hexapoda</taxon>
        <taxon>Insecta</taxon>
        <taxon>Pterygota</taxon>
        <taxon>Neoptera</taxon>
        <taxon>Paraneoptera</taxon>
        <taxon>Thysanoptera</taxon>
        <taxon>Terebrantia</taxon>
        <taxon>Thripoidea</taxon>
        <taxon>Thripidae</taxon>
        <taxon>Thrips</taxon>
    </lineage>
</organism>
<feature type="domain" description="Receptor ligand binding region" evidence="9">
    <location>
        <begin position="59"/>
        <end position="135"/>
    </location>
</feature>